<dbReference type="AlphaFoldDB" id="A0A432ZMJ1"/>
<dbReference type="InterPro" id="IPR038488">
    <property type="entry name" value="Integrase_DNA-bd_sf"/>
</dbReference>
<evidence type="ECO:0000256" key="3">
    <source>
        <dbReference type="ARBA" id="ARBA00023125"/>
    </source>
</evidence>
<keyword evidence="7" id="KW-1185">Reference proteome</keyword>
<keyword evidence="4" id="KW-0233">DNA recombination</keyword>
<dbReference type="Pfam" id="PF22022">
    <property type="entry name" value="Phage_int_M"/>
    <property type="match status" value="1"/>
</dbReference>
<dbReference type="CDD" id="cd00801">
    <property type="entry name" value="INT_P4_C"/>
    <property type="match status" value="1"/>
</dbReference>
<evidence type="ECO:0000259" key="5">
    <source>
        <dbReference type="PROSITE" id="PS51898"/>
    </source>
</evidence>
<comment type="similarity">
    <text evidence="1">Belongs to the 'phage' integrase family.</text>
</comment>
<dbReference type="Pfam" id="PF13356">
    <property type="entry name" value="Arm-DNA-bind_3"/>
    <property type="match status" value="1"/>
</dbReference>
<evidence type="ECO:0000313" key="7">
    <source>
        <dbReference type="Proteomes" id="UP000288279"/>
    </source>
</evidence>
<reference evidence="6 7" key="1">
    <citation type="journal article" date="2011" name="Front. Microbiol.">
        <title>Genomic signatures of strain selection and enhancement in Bacillus atrophaeus var. globigii, a historical biowarfare simulant.</title>
        <authorList>
            <person name="Gibbons H.S."/>
            <person name="Broomall S.M."/>
            <person name="McNew L.A."/>
            <person name="Daligault H."/>
            <person name="Chapman C."/>
            <person name="Bruce D."/>
            <person name="Karavis M."/>
            <person name="Krepps M."/>
            <person name="McGregor P.A."/>
            <person name="Hong C."/>
            <person name="Park K.H."/>
            <person name="Akmal A."/>
            <person name="Feldman A."/>
            <person name="Lin J.S."/>
            <person name="Chang W.E."/>
            <person name="Higgs B.W."/>
            <person name="Demirev P."/>
            <person name="Lindquist J."/>
            <person name="Liem A."/>
            <person name="Fochler E."/>
            <person name="Read T.D."/>
            <person name="Tapia R."/>
            <person name="Johnson S."/>
            <person name="Bishop-Lilly K.A."/>
            <person name="Detter C."/>
            <person name="Han C."/>
            <person name="Sozhamannan S."/>
            <person name="Rosenzweig C.N."/>
            <person name="Skowronski E.W."/>
        </authorList>
    </citation>
    <scope>NUCLEOTIDE SEQUENCE [LARGE SCALE GENOMIC DNA]</scope>
    <source>
        <strain evidence="6 7">PIT1</strain>
    </source>
</reference>
<accession>A0A432ZMJ1</accession>
<evidence type="ECO:0000313" key="6">
    <source>
        <dbReference type="EMBL" id="RUO79097.1"/>
    </source>
</evidence>
<dbReference type="InterPro" id="IPR002104">
    <property type="entry name" value="Integrase_catalytic"/>
</dbReference>
<dbReference type="GO" id="GO:0015074">
    <property type="term" value="P:DNA integration"/>
    <property type="evidence" value="ECO:0007669"/>
    <property type="project" value="UniProtKB-KW"/>
</dbReference>
<dbReference type="Pfam" id="PF00589">
    <property type="entry name" value="Phage_integrase"/>
    <property type="match status" value="1"/>
</dbReference>
<keyword evidence="2" id="KW-0229">DNA integration</keyword>
<dbReference type="GO" id="GO:0003677">
    <property type="term" value="F:DNA binding"/>
    <property type="evidence" value="ECO:0007669"/>
    <property type="project" value="UniProtKB-KW"/>
</dbReference>
<evidence type="ECO:0000256" key="4">
    <source>
        <dbReference type="ARBA" id="ARBA00023172"/>
    </source>
</evidence>
<dbReference type="InterPro" id="IPR025166">
    <property type="entry name" value="Integrase_DNA_bind_dom"/>
</dbReference>
<dbReference type="OrthoDB" id="9795573at2"/>
<dbReference type="EMBL" id="PIQG01000001">
    <property type="protein sequence ID" value="RUO79097.1"/>
    <property type="molecule type" value="Genomic_DNA"/>
</dbReference>
<dbReference type="GO" id="GO:0006310">
    <property type="term" value="P:DNA recombination"/>
    <property type="evidence" value="ECO:0007669"/>
    <property type="project" value="UniProtKB-KW"/>
</dbReference>
<dbReference type="PANTHER" id="PTHR30629">
    <property type="entry name" value="PROPHAGE INTEGRASE"/>
    <property type="match status" value="1"/>
</dbReference>
<dbReference type="Proteomes" id="UP000288279">
    <property type="component" value="Unassembled WGS sequence"/>
</dbReference>
<dbReference type="Gene3D" id="1.10.150.130">
    <property type="match status" value="1"/>
</dbReference>
<dbReference type="PANTHER" id="PTHR30629:SF6">
    <property type="entry name" value="PROPHAGE INTEGRASE INTA-RELATED"/>
    <property type="match status" value="1"/>
</dbReference>
<dbReference type="RefSeq" id="WP_126824437.1">
    <property type="nucleotide sequence ID" value="NZ_PIQG01000001.1"/>
</dbReference>
<organism evidence="6 7">
    <name type="scientific">Pseudidiomarina taiwanensis</name>
    <dbReference type="NCBI Taxonomy" id="337250"/>
    <lineage>
        <taxon>Bacteria</taxon>
        <taxon>Pseudomonadati</taxon>
        <taxon>Pseudomonadota</taxon>
        <taxon>Gammaproteobacteria</taxon>
        <taxon>Alteromonadales</taxon>
        <taxon>Idiomarinaceae</taxon>
        <taxon>Pseudidiomarina</taxon>
    </lineage>
</organism>
<feature type="domain" description="Tyr recombinase" evidence="5">
    <location>
        <begin position="208"/>
        <end position="385"/>
    </location>
</feature>
<proteinExistence type="inferred from homology"/>
<keyword evidence="3" id="KW-0238">DNA-binding</keyword>
<protein>
    <submittedName>
        <fullName evidence="6">Integrase</fullName>
    </submittedName>
</protein>
<dbReference type="InterPro" id="IPR010998">
    <property type="entry name" value="Integrase_recombinase_N"/>
</dbReference>
<dbReference type="InterPro" id="IPR050808">
    <property type="entry name" value="Phage_Integrase"/>
</dbReference>
<dbReference type="Gene3D" id="3.30.160.390">
    <property type="entry name" value="Integrase, DNA-binding domain"/>
    <property type="match status" value="1"/>
</dbReference>
<dbReference type="Gene3D" id="1.10.443.10">
    <property type="entry name" value="Intergrase catalytic core"/>
    <property type="match status" value="1"/>
</dbReference>
<dbReference type="SUPFAM" id="SSF56349">
    <property type="entry name" value="DNA breaking-rejoining enzymes"/>
    <property type="match status" value="1"/>
</dbReference>
<gene>
    <name evidence="6" type="ORF">CWI83_00840</name>
</gene>
<dbReference type="NCBIfam" id="NF007246">
    <property type="entry name" value="PRK09692.1"/>
    <property type="match status" value="1"/>
</dbReference>
<dbReference type="PROSITE" id="PS51898">
    <property type="entry name" value="TYR_RECOMBINASE"/>
    <property type="match status" value="1"/>
</dbReference>
<evidence type="ECO:0000256" key="2">
    <source>
        <dbReference type="ARBA" id="ARBA00022908"/>
    </source>
</evidence>
<dbReference type="InterPro" id="IPR013762">
    <property type="entry name" value="Integrase-like_cat_sf"/>
</dbReference>
<evidence type="ECO:0000256" key="1">
    <source>
        <dbReference type="ARBA" id="ARBA00008857"/>
    </source>
</evidence>
<sequence>MARVKPLTNTEVKQAKPRQMVYKLSDGGGLQLRIRPNGNKSWLLDYIKPNTKKRSAIGLGGYPALSLADARKQREIYRELLVRGIDPKDHKDKQQVERLHSASNTFMVVSQRWFEVKQTQVSRDYADDIWRSLEKYILPKLANHAIDKIRAPEVIDILRPVSSKGNHETVKRLCQRLNEVMVFAVNTGLVHSNPLSGLKAAFPSPVKSNMPALLPKELPMFLEDLSYASVKIVTRLLIEWQLHTMVRPNEAAGTRWSELDLEQKVWVIPASRMKRKQEHIVPLTDRALEIIQRLRPISGESKFLFPSDRHPSQHTNSQTANMAIKRMGYAGRLVAHGMRSIASTTLNEQGFAPDIIEAALAHTDQNQVRRAYNRSNYLDQRRAMMQWWSDHIEQSKSMS</sequence>
<comment type="caution">
    <text evidence="6">The sequence shown here is derived from an EMBL/GenBank/DDBJ whole genome shotgun (WGS) entry which is preliminary data.</text>
</comment>
<name>A0A432ZMJ1_9GAMM</name>
<dbReference type="InterPro" id="IPR053876">
    <property type="entry name" value="Phage_int_M"/>
</dbReference>
<dbReference type="InterPro" id="IPR011010">
    <property type="entry name" value="DNA_brk_join_enz"/>
</dbReference>